<dbReference type="Proteomes" id="UP000620124">
    <property type="component" value="Unassembled WGS sequence"/>
</dbReference>
<reference evidence="3" key="1">
    <citation type="submission" date="2020-05" db="EMBL/GenBank/DDBJ databases">
        <title>Mycena genomes resolve the evolution of fungal bioluminescence.</title>
        <authorList>
            <person name="Tsai I.J."/>
        </authorList>
    </citation>
    <scope>NUCLEOTIDE SEQUENCE</scope>
    <source>
        <strain evidence="3">CCC161011</strain>
    </source>
</reference>
<evidence type="ECO:0000313" key="4">
    <source>
        <dbReference type="Proteomes" id="UP000620124"/>
    </source>
</evidence>
<dbReference type="OrthoDB" id="3251775at2759"/>
<keyword evidence="1" id="KW-0472">Membrane</keyword>
<keyword evidence="1" id="KW-1133">Transmembrane helix</keyword>
<name>A0A8H7D5T8_9AGAR</name>
<dbReference type="EMBL" id="JACAZI010000005">
    <property type="protein sequence ID" value="KAF7359996.1"/>
    <property type="molecule type" value="Genomic_DNA"/>
</dbReference>
<feature type="transmembrane region" description="Helical" evidence="1">
    <location>
        <begin position="104"/>
        <end position="126"/>
    </location>
</feature>
<sequence length="328" mass="36895">MDAELPQSVIAALQNVLTTRYVSAAGYVVLLWDHLLTLGDEVEYVWSAPTTLAKVLFLILRYMVPLFLTAEAITRSGLTTVPMRKPQICLCGRDAQCLSTSCKIFTSLATYAGWASIGISNFLVLLRIWTTLPREHRLIAWSLTFFVIMQLGSLAVTTWVTSNMIPVLFYDPAVGFCSFSSKPNVAGLWIPGLIFEVVVFATCCWNALDRPRALGTDSETYITRMLFRDGVIYFMILFVLRIANTILAVVAPVSLIFVAVYFIWAATTATTSRLIINSRREVGEAERRRELRMVRENENVDELQSTDGIWRLRSGSYVRWSKGGSFWA</sequence>
<evidence type="ECO:0000313" key="3">
    <source>
        <dbReference type="EMBL" id="KAF7359996.1"/>
    </source>
</evidence>
<feature type="transmembrane region" description="Helical" evidence="1">
    <location>
        <begin position="231"/>
        <end position="264"/>
    </location>
</feature>
<protein>
    <recommendedName>
        <fullName evidence="2">DUF6533 domain-containing protein</fullName>
    </recommendedName>
</protein>
<keyword evidence="4" id="KW-1185">Reference proteome</keyword>
<gene>
    <name evidence="3" type="ORF">MVEN_00726900</name>
</gene>
<proteinExistence type="predicted"/>
<dbReference type="AlphaFoldDB" id="A0A8H7D5T8"/>
<organism evidence="3 4">
    <name type="scientific">Mycena venus</name>
    <dbReference type="NCBI Taxonomy" id="2733690"/>
    <lineage>
        <taxon>Eukaryota</taxon>
        <taxon>Fungi</taxon>
        <taxon>Dikarya</taxon>
        <taxon>Basidiomycota</taxon>
        <taxon>Agaricomycotina</taxon>
        <taxon>Agaricomycetes</taxon>
        <taxon>Agaricomycetidae</taxon>
        <taxon>Agaricales</taxon>
        <taxon>Marasmiineae</taxon>
        <taxon>Mycenaceae</taxon>
        <taxon>Mycena</taxon>
    </lineage>
</organism>
<comment type="caution">
    <text evidence="3">The sequence shown here is derived from an EMBL/GenBank/DDBJ whole genome shotgun (WGS) entry which is preliminary data.</text>
</comment>
<accession>A0A8H7D5T8</accession>
<evidence type="ECO:0000256" key="1">
    <source>
        <dbReference type="SAM" id="Phobius"/>
    </source>
</evidence>
<feature type="transmembrane region" description="Helical" evidence="1">
    <location>
        <begin position="188"/>
        <end position="208"/>
    </location>
</feature>
<evidence type="ECO:0000259" key="2">
    <source>
        <dbReference type="Pfam" id="PF20151"/>
    </source>
</evidence>
<feature type="transmembrane region" description="Helical" evidence="1">
    <location>
        <begin position="138"/>
        <end position="160"/>
    </location>
</feature>
<feature type="domain" description="DUF6533" evidence="2">
    <location>
        <begin position="21"/>
        <end position="66"/>
    </location>
</feature>
<dbReference type="InterPro" id="IPR045340">
    <property type="entry name" value="DUF6533"/>
</dbReference>
<keyword evidence="1" id="KW-0812">Transmembrane</keyword>
<dbReference type="Pfam" id="PF20151">
    <property type="entry name" value="DUF6533"/>
    <property type="match status" value="1"/>
</dbReference>